<feature type="chain" id="PRO_5013028000" evidence="1">
    <location>
        <begin position="19"/>
        <end position="103"/>
    </location>
</feature>
<protein>
    <submittedName>
        <fullName evidence="2">Uncharacterized protein</fullName>
    </submittedName>
</protein>
<reference evidence="2" key="1">
    <citation type="journal article" date="2016" name="Sci. Rep.">
        <title>Molecular characterization of firefly nuptial gifts: a multi-omics approach sheds light on postcopulatory sexual selection.</title>
        <authorList>
            <person name="Al-Wathiqui N."/>
            <person name="Fallon T.R."/>
            <person name="South A."/>
            <person name="Weng J.K."/>
            <person name="Lewis S.M."/>
        </authorList>
    </citation>
    <scope>NUCLEOTIDE SEQUENCE</scope>
</reference>
<evidence type="ECO:0000313" key="2">
    <source>
        <dbReference type="EMBL" id="JAV85306.1"/>
    </source>
</evidence>
<sequence length="103" mass="11817">MTVLTVLILFTNAQTTDAHKNTNTAPRYVLTQLLQQLLGDAGVKQTFRLLQIMSNTTQTKMLLLKWHYCTARFPSTNSFQKTFLKLLDAGVIHTFPDFQNNKR</sequence>
<feature type="signal peptide" evidence="1">
    <location>
        <begin position="1"/>
        <end position="18"/>
    </location>
</feature>
<dbReference type="AlphaFoldDB" id="A0A1Y1MMZ0"/>
<evidence type="ECO:0000256" key="1">
    <source>
        <dbReference type="SAM" id="SignalP"/>
    </source>
</evidence>
<name>A0A1Y1MMZ0_PHOPY</name>
<dbReference type="EMBL" id="GEZM01030798">
    <property type="protein sequence ID" value="JAV85306.1"/>
    <property type="molecule type" value="Transcribed_RNA"/>
</dbReference>
<accession>A0A1Y1MMZ0</accession>
<proteinExistence type="predicted"/>
<keyword evidence="1" id="KW-0732">Signal</keyword>
<organism evidence="2">
    <name type="scientific">Photinus pyralis</name>
    <name type="common">Common eastern firefly</name>
    <name type="synonym">Lampyris pyralis</name>
    <dbReference type="NCBI Taxonomy" id="7054"/>
    <lineage>
        <taxon>Eukaryota</taxon>
        <taxon>Metazoa</taxon>
        <taxon>Ecdysozoa</taxon>
        <taxon>Arthropoda</taxon>
        <taxon>Hexapoda</taxon>
        <taxon>Insecta</taxon>
        <taxon>Pterygota</taxon>
        <taxon>Neoptera</taxon>
        <taxon>Endopterygota</taxon>
        <taxon>Coleoptera</taxon>
        <taxon>Polyphaga</taxon>
        <taxon>Elateriformia</taxon>
        <taxon>Elateroidea</taxon>
        <taxon>Lampyridae</taxon>
        <taxon>Lampyrinae</taxon>
        <taxon>Photinus</taxon>
    </lineage>
</organism>